<dbReference type="Pfam" id="PF00239">
    <property type="entry name" value="Resolvase"/>
    <property type="match status" value="1"/>
</dbReference>
<feature type="domain" description="Recombinase" evidence="1">
    <location>
        <begin position="144"/>
        <end position="239"/>
    </location>
</feature>
<dbReference type="Proteomes" id="UP000430222">
    <property type="component" value="Unassembled WGS sequence"/>
</dbReference>
<dbReference type="SMART" id="SM00857">
    <property type="entry name" value="Resolvase"/>
    <property type="match status" value="1"/>
</dbReference>
<evidence type="ECO:0000313" key="2">
    <source>
        <dbReference type="EMBL" id="MSV25074.1"/>
    </source>
</evidence>
<comment type="caution">
    <text evidence="2">The sequence shown here is derived from an EMBL/GenBank/DDBJ whole genome shotgun (WGS) entry which is preliminary data.</text>
</comment>
<protein>
    <submittedName>
        <fullName evidence="2">Recombinase family protein</fullName>
    </submittedName>
</protein>
<dbReference type="RefSeq" id="WP_154620844.1">
    <property type="nucleotide sequence ID" value="NZ_VUNL01000007.1"/>
</dbReference>
<dbReference type="Pfam" id="PF13408">
    <property type="entry name" value="Zn_ribbon_recom"/>
    <property type="match status" value="1"/>
</dbReference>
<accession>A0A6I2UYB2</accession>
<dbReference type="InterPro" id="IPR025827">
    <property type="entry name" value="Zn_ribbon_recom_dom"/>
</dbReference>
<dbReference type="PANTHER" id="PTHR30461:SF23">
    <property type="entry name" value="DNA RECOMBINASE-RELATED"/>
    <property type="match status" value="1"/>
</dbReference>
<dbReference type="EMBL" id="VUNL01000007">
    <property type="protein sequence ID" value="MSV25074.1"/>
    <property type="molecule type" value="Genomic_DNA"/>
</dbReference>
<name>A0A6I2UYB2_9FIRM</name>
<dbReference type="PROSITE" id="PS51737">
    <property type="entry name" value="RECOMBINASE_DNA_BIND"/>
    <property type="match status" value="1"/>
</dbReference>
<keyword evidence="3" id="KW-1185">Reference proteome</keyword>
<evidence type="ECO:0000313" key="3">
    <source>
        <dbReference type="Proteomes" id="UP000430222"/>
    </source>
</evidence>
<dbReference type="InterPro" id="IPR036162">
    <property type="entry name" value="Resolvase-like_N_sf"/>
</dbReference>
<dbReference type="CDD" id="cd00338">
    <property type="entry name" value="Ser_Recombinase"/>
    <property type="match status" value="1"/>
</dbReference>
<organism evidence="2 3">
    <name type="scientific">Selenomonas montiformis</name>
    <dbReference type="NCBI Taxonomy" id="2652285"/>
    <lineage>
        <taxon>Bacteria</taxon>
        <taxon>Bacillati</taxon>
        <taxon>Bacillota</taxon>
        <taxon>Negativicutes</taxon>
        <taxon>Selenomonadales</taxon>
        <taxon>Selenomonadaceae</taxon>
        <taxon>Selenomonas</taxon>
    </lineage>
</organism>
<dbReference type="SUPFAM" id="SSF53041">
    <property type="entry name" value="Resolvase-like"/>
    <property type="match status" value="1"/>
</dbReference>
<gene>
    <name evidence="2" type="ORF">FYJ78_07730</name>
</gene>
<reference evidence="2 3" key="1">
    <citation type="submission" date="2019-08" db="EMBL/GenBank/DDBJ databases">
        <title>In-depth cultivation of the pig gut microbiome towards novel bacterial diversity and tailored functional studies.</title>
        <authorList>
            <person name="Wylensek D."/>
            <person name="Hitch T.C.A."/>
            <person name="Clavel T."/>
        </authorList>
    </citation>
    <scope>NUCLEOTIDE SEQUENCE [LARGE SCALE GENOMIC DNA]</scope>
    <source>
        <strain evidence="3">WCA-380-WT-3B3</strain>
    </source>
</reference>
<evidence type="ECO:0000259" key="1">
    <source>
        <dbReference type="PROSITE" id="PS51737"/>
    </source>
</evidence>
<sequence>MGFPERETKSIIPCISTEKSPKNPRRYYGLHLWGCPIIDNFYRSHIIDKPTVRAGRIDIILLKCLDRWFRNVRDYYKVQDVLDQYGVNWECTQEDYNTTTTNGRLLLNLKLSIAQNESDQTSDRIKYVNEGKHRRKEETTGKHPFGYEIKDKHLVVIEKERHIVEFIFQQILAGYASHPIARKVYEQFGILLDAKRVWRILRNETYKGVRYGIPDYCPAIIQPETFDQVQTILSRNKRAPLTGRVFLFSGKVICPSCGNILLAKRGHRNRADGGFHNPIYMCGNRYHTGVPHVAEKGCQFGGAVSEAVLERYILKSICVQCSKPMRRTSECHRAR</sequence>
<dbReference type="GO" id="GO:0000150">
    <property type="term" value="F:DNA strand exchange activity"/>
    <property type="evidence" value="ECO:0007669"/>
    <property type="project" value="InterPro"/>
</dbReference>
<dbReference type="InterPro" id="IPR006119">
    <property type="entry name" value="Resolv_N"/>
</dbReference>
<dbReference type="AlphaFoldDB" id="A0A6I2UYB2"/>
<dbReference type="InterPro" id="IPR011109">
    <property type="entry name" value="DNA_bind_recombinase_dom"/>
</dbReference>
<dbReference type="GO" id="GO:0003677">
    <property type="term" value="F:DNA binding"/>
    <property type="evidence" value="ECO:0007669"/>
    <property type="project" value="InterPro"/>
</dbReference>
<dbReference type="InterPro" id="IPR038109">
    <property type="entry name" value="DNA_bind_recomb_sf"/>
</dbReference>
<dbReference type="Gene3D" id="3.90.1750.20">
    <property type="entry name" value="Putative Large Serine Recombinase, Chain B, Domain 2"/>
    <property type="match status" value="1"/>
</dbReference>
<dbReference type="InterPro" id="IPR050639">
    <property type="entry name" value="SSR_resolvase"/>
</dbReference>
<proteinExistence type="predicted"/>
<dbReference type="Gene3D" id="3.40.50.1390">
    <property type="entry name" value="Resolvase, N-terminal catalytic domain"/>
    <property type="match status" value="1"/>
</dbReference>
<dbReference type="PANTHER" id="PTHR30461">
    <property type="entry name" value="DNA-INVERTASE FROM LAMBDOID PROPHAGE"/>
    <property type="match status" value="1"/>
</dbReference>
<dbReference type="Pfam" id="PF07508">
    <property type="entry name" value="Recombinase"/>
    <property type="match status" value="1"/>
</dbReference>